<dbReference type="PANTHER" id="PTHR24221:SF654">
    <property type="entry name" value="ATP-BINDING CASSETTE SUB-FAMILY B MEMBER 6"/>
    <property type="match status" value="1"/>
</dbReference>
<keyword evidence="5 7" id="KW-1133">Transmembrane helix</keyword>
<dbReference type="PROSITE" id="PS50893">
    <property type="entry name" value="ABC_TRANSPORTER_2"/>
    <property type="match status" value="1"/>
</dbReference>
<keyword evidence="6 7" id="KW-0472">Membrane</keyword>
<dbReference type="SUPFAM" id="SSF90123">
    <property type="entry name" value="ABC transporter transmembrane region"/>
    <property type="match status" value="1"/>
</dbReference>
<protein>
    <submittedName>
        <fullName evidence="10">ABC transporter ATP-binding protein</fullName>
    </submittedName>
</protein>
<name>A0ABQ2BU08_9BACL</name>
<feature type="transmembrane region" description="Helical" evidence="7">
    <location>
        <begin position="71"/>
        <end position="92"/>
    </location>
</feature>
<proteinExistence type="predicted"/>
<dbReference type="SUPFAM" id="SSF52540">
    <property type="entry name" value="P-loop containing nucleoside triphosphate hydrolases"/>
    <property type="match status" value="1"/>
</dbReference>
<feature type="transmembrane region" description="Helical" evidence="7">
    <location>
        <begin position="153"/>
        <end position="173"/>
    </location>
</feature>
<dbReference type="GO" id="GO:0005524">
    <property type="term" value="F:ATP binding"/>
    <property type="evidence" value="ECO:0007669"/>
    <property type="project" value="UniProtKB-KW"/>
</dbReference>
<dbReference type="InterPro" id="IPR003593">
    <property type="entry name" value="AAA+_ATPase"/>
</dbReference>
<dbReference type="PANTHER" id="PTHR24221">
    <property type="entry name" value="ATP-BINDING CASSETTE SUB-FAMILY B"/>
    <property type="match status" value="1"/>
</dbReference>
<gene>
    <name evidence="10" type="ORF">GCM10008018_15370</name>
</gene>
<dbReference type="SMART" id="SM00382">
    <property type="entry name" value="AAA"/>
    <property type="match status" value="1"/>
</dbReference>
<keyword evidence="2 7" id="KW-0812">Transmembrane</keyword>
<dbReference type="PROSITE" id="PS50929">
    <property type="entry name" value="ABC_TM1F"/>
    <property type="match status" value="1"/>
</dbReference>
<dbReference type="Gene3D" id="1.20.1560.10">
    <property type="entry name" value="ABC transporter type 1, transmembrane domain"/>
    <property type="match status" value="1"/>
</dbReference>
<evidence type="ECO:0000256" key="7">
    <source>
        <dbReference type="SAM" id="Phobius"/>
    </source>
</evidence>
<organism evidence="10 11">
    <name type="scientific">Paenibacillus marchantiophytorum</name>
    <dbReference type="NCBI Taxonomy" id="1619310"/>
    <lineage>
        <taxon>Bacteria</taxon>
        <taxon>Bacillati</taxon>
        <taxon>Bacillota</taxon>
        <taxon>Bacilli</taxon>
        <taxon>Bacillales</taxon>
        <taxon>Paenibacillaceae</taxon>
        <taxon>Paenibacillus</taxon>
    </lineage>
</organism>
<evidence type="ECO:0000256" key="2">
    <source>
        <dbReference type="ARBA" id="ARBA00022692"/>
    </source>
</evidence>
<dbReference type="PROSITE" id="PS00211">
    <property type="entry name" value="ABC_TRANSPORTER_1"/>
    <property type="match status" value="1"/>
</dbReference>
<feature type="transmembrane region" description="Helical" evidence="7">
    <location>
        <begin position="179"/>
        <end position="196"/>
    </location>
</feature>
<dbReference type="InterPro" id="IPR027417">
    <property type="entry name" value="P-loop_NTPase"/>
</dbReference>
<evidence type="ECO:0000256" key="5">
    <source>
        <dbReference type="ARBA" id="ARBA00022989"/>
    </source>
</evidence>
<evidence type="ECO:0000256" key="6">
    <source>
        <dbReference type="ARBA" id="ARBA00023136"/>
    </source>
</evidence>
<keyword evidence="3" id="KW-0547">Nucleotide-binding</keyword>
<evidence type="ECO:0000259" key="8">
    <source>
        <dbReference type="PROSITE" id="PS50893"/>
    </source>
</evidence>
<dbReference type="RefSeq" id="WP_189009913.1">
    <property type="nucleotide sequence ID" value="NZ_BMHE01000005.1"/>
</dbReference>
<keyword evidence="4 10" id="KW-0067">ATP-binding</keyword>
<sequence>MEHLLYFTKQLHAYAGKILYMNLLGMSFISLLEGLGLFLVIPLLSICGILNSSAGISLPPAFMNLLNGLPTSGALLLIMGAYLVLVFAQSLIQRNLTLRDVRIHTGFINYVRLETYTAIMQANWDFFIKKRKSDLINSLTDELGRVTSGTYMFLQFAASTVFTLIQVGIAFWLSPMMTVFVIACGLAVSYFSRIFIKRSKLQGQQTSELGRSYIGGMTDHLNGVKDIKSNMLEESRIYWLMTWCQKFAQERLAQAKISANSQLYFKLSSSLIIVIFICVSVLLFQTQGQQLILVVLIFSRLWPRFASIQSNLEQIAAAVPAFKTMMELQNECREAREIKDAARSVLPLQLKHHLECRDVSFQYNAEEERFALRDINVRIRSKQMTAVIGRSGAGKSTFIDILMGLLQPQRGQVWIDGVPLTSENLLSLRKSISYVPQDPFLFNGTIRDNLLLIDANATEAQLWEALDFAASAEFVSKLPEGLDTVIGDRGVRLSGGERQRIVLARAILRKPSILILDEATSALDRENETKIQQALERLQGKLTIIVIAHRLSTIRKAEQVIVIDNGIIIQNGDYEQLANERGGLFSNLLGNQITAIHS</sequence>
<evidence type="ECO:0000313" key="11">
    <source>
        <dbReference type="Proteomes" id="UP000615455"/>
    </source>
</evidence>
<feature type="transmembrane region" description="Helical" evidence="7">
    <location>
        <begin position="21"/>
        <end position="51"/>
    </location>
</feature>
<dbReference type="InterPro" id="IPR003439">
    <property type="entry name" value="ABC_transporter-like_ATP-bd"/>
</dbReference>
<feature type="domain" description="ABC transmembrane type-1" evidence="9">
    <location>
        <begin position="43"/>
        <end position="317"/>
    </location>
</feature>
<evidence type="ECO:0000256" key="1">
    <source>
        <dbReference type="ARBA" id="ARBA00004651"/>
    </source>
</evidence>
<comment type="caution">
    <text evidence="10">The sequence shown here is derived from an EMBL/GenBank/DDBJ whole genome shotgun (WGS) entry which is preliminary data.</text>
</comment>
<comment type="subcellular location">
    <subcellularLocation>
        <location evidence="1">Cell membrane</location>
        <topology evidence="1">Multi-pass membrane protein</topology>
    </subcellularLocation>
</comment>
<reference evidence="11" key="1">
    <citation type="journal article" date="2019" name="Int. J. Syst. Evol. Microbiol.">
        <title>The Global Catalogue of Microorganisms (GCM) 10K type strain sequencing project: providing services to taxonomists for standard genome sequencing and annotation.</title>
        <authorList>
            <consortium name="The Broad Institute Genomics Platform"/>
            <consortium name="The Broad Institute Genome Sequencing Center for Infectious Disease"/>
            <person name="Wu L."/>
            <person name="Ma J."/>
        </authorList>
    </citation>
    <scope>NUCLEOTIDE SEQUENCE [LARGE SCALE GENOMIC DNA]</scope>
    <source>
        <strain evidence="11">CGMCC 1.15043</strain>
    </source>
</reference>
<accession>A0ABQ2BU08</accession>
<dbReference type="InterPro" id="IPR011527">
    <property type="entry name" value="ABC1_TM_dom"/>
</dbReference>
<dbReference type="InterPro" id="IPR036640">
    <property type="entry name" value="ABC1_TM_sf"/>
</dbReference>
<dbReference type="Gene3D" id="3.40.50.300">
    <property type="entry name" value="P-loop containing nucleotide triphosphate hydrolases"/>
    <property type="match status" value="1"/>
</dbReference>
<keyword evidence="11" id="KW-1185">Reference proteome</keyword>
<evidence type="ECO:0000256" key="3">
    <source>
        <dbReference type="ARBA" id="ARBA00022741"/>
    </source>
</evidence>
<dbReference type="InterPro" id="IPR039421">
    <property type="entry name" value="Type_1_exporter"/>
</dbReference>
<evidence type="ECO:0000313" key="10">
    <source>
        <dbReference type="EMBL" id="GGI46088.1"/>
    </source>
</evidence>
<feature type="domain" description="ABC transporter" evidence="8">
    <location>
        <begin position="354"/>
        <end position="590"/>
    </location>
</feature>
<dbReference type="InterPro" id="IPR017871">
    <property type="entry name" value="ABC_transporter-like_CS"/>
</dbReference>
<dbReference type="EMBL" id="BMHE01000005">
    <property type="protein sequence ID" value="GGI46088.1"/>
    <property type="molecule type" value="Genomic_DNA"/>
</dbReference>
<evidence type="ECO:0000259" key="9">
    <source>
        <dbReference type="PROSITE" id="PS50929"/>
    </source>
</evidence>
<dbReference type="Proteomes" id="UP000615455">
    <property type="component" value="Unassembled WGS sequence"/>
</dbReference>
<feature type="transmembrane region" description="Helical" evidence="7">
    <location>
        <begin position="263"/>
        <end position="284"/>
    </location>
</feature>
<evidence type="ECO:0000256" key="4">
    <source>
        <dbReference type="ARBA" id="ARBA00022840"/>
    </source>
</evidence>
<dbReference type="Pfam" id="PF00005">
    <property type="entry name" value="ABC_tran"/>
    <property type="match status" value="1"/>
</dbReference>